<dbReference type="AlphaFoldDB" id="A0AAN9XHH1"/>
<dbReference type="Proteomes" id="UP001386955">
    <property type="component" value="Unassembled WGS sequence"/>
</dbReference>
<proteinExistence type="predicted"/>
<reference evidence="1 2" key="1">
    <citation type="submission" date="2024-01" db="EMBL/GenBank/DDBJ databases">
        <title>The genomes of 5 underutilized Papilionoideae crops provide insights into root nodulation and disease resistanc.</title>
        <authorList>
            <person name="Jiang F."/>
        </authorList>
    </citation>
    <scope>NUCLEOTIDE SEQUENCE [LARGE SCALE GENOMIC DNA]</scope>
    <source>
        <strain evidence="1">DUOXIRENSHENG_FW03</strain>
        <tissue evidence="1">Leaves</tissue>
    </source>
</reference>
<gene>
    <name evidence="1" type="ORF">VNO78_20429</name>
</gene>
<accession>A0AAN9XHH1</accession>
<organism evidence="1 2">
    <name type="scientific">Psophocarpus tetragonolobus</name>
    <name type="common">Winged bean</name>
    <name type="synonym">Dolichos tetragonolobus</name>
    <dbReference type="NCBI Taxonomy" id="3891"/>
    <lineage>
        <taxon>Eukaryota</taxon>
        <taxon>Viridiplantae</taxon>
        <taxon>Streptophyta</taxon>
        <taxon>Embryophyta</taxon>
        <taxon>Tracheophyta</taxon>
        <taxon>Spermatophyta</taxon>
        <taxon>Magnoliopsida</taxon>
        <taxon>eudicotyledons</taxon>
        <taxon>Gunneridae</taxon>
        <taxon>Pentapetalae</taxon>
        <taxon>rosids</taxon>
        <taxon>fabids</taxon>
        <taxon>Fabales</taxon>
        <taxon>Fabaceae</taxon>
        <taxon>Papilionoideae</taxon>
        <taxon>50 kb inversion clade</taxon>
        <taxon>NPAAA clade</taxon>
        <taxon>indigoferoid/millettioid clade</taxon>
        <taxon>Phaseoleae</taxon>
        <taxon>Psophocarpus</taxon>
    </lineage>
</organism>
<keyword evidence="2" id="KW-1185">Reference proteome</keyword>
<evidence type="ECO:0000313" key="1">
    <source>
        <dbReference type="EMBL" id="KAK7392003.1"/>
    </source>
</evidence>
<protein>
    <submittedName>
        <fullName evidence="1">Uncharacterized protein</fullName>
    </submittedName>
</protein>
<sequence>MSGSSAHAENSSYKKYHCVKTEDDAFAFVKGDNYADSLTYFTFSEPLCQQDLWNQAEVYGNGATNFEVFKHVLGNLDGYMEDGLRPEDYSFSDNAGLTAVLSPARMLCSGSQNWSNSTSPSQKASALYLENAGY</sequence>
<name>A0AAN9XHH1_PSOTE</name>
<dbReference type="EMBL" id="JAYMYS010000005">
    <property type="protein sequence ID" value="KAK7392003.1"/>
    <property type="molecule type" value="Genomic_DNA"/>
</dbReference>
<comment type="caution">
    <text evidence="1">The sequence shown here is derived from an EMBL/GenBank/DDBJ whole genome shotgun (WGS) entry which is preliminary data.</text>
</comment>
<evidence type="ECO:0000313" key="2">
    <source>
        <dbReference type="Proteomes" id="UP001386955"/>
    </source>
</evidence>